<gene>
    <name evidence="2" type="ORF">VTL71DRAFT_13113</name>
</gene>
<accession>A0ABR4CQ61</accession>
<evidence type="ECO:0000313" key="2">
    <source>
        <dbReference type="EMBL" id="KAL2071878.1"/>
    </source>
</evidence>
<keyword evidence="3" id="KW-1185">Reference proteome</keyword>
<reference evidence="2 3" key="1">
    <citation type="journal article" date="2024" name="Commun. Biol.">
        <title>Comparative genomic analysis of thermophilic fungi reveals convergent evolutionary adaptations and gene losses.</title>
        <authorList>
            <person name="Steindorff A.S."/>
            <person name="Aguilar-Pontes M.V."/>
            <person name="Robinson A.J."/>
            <person name="Andreopoulos B."/>
            <person name="LaButti K."/>
            <person name="Kuo A."/>
            <person name="Mondo S."/>
            <person name="Riley R."/>
            <person name="Otillar R."/>
            <person name="Haridas S."/>
            <person name="Lipzen A."/>
            <person name="Grimwood J."/>
            <person name="Schmutz J."/>
            <person name="Clum A."/>
            <person name="Reid I.D."/>
            <person name="Moisan M.C."/>
            <person name="Butler G."/>
            <person name="Nguyen T.T.M."/>
            <person name="Dewar K."/>
            <person name="Conant G."/>
            <person name="Drula E."/>
            <person name="Henrissat B."/>
            <person name="Hansel C."/>
            <person name="Singer S."/>
            <person name="Hutchinson M.I."/>
            <person name="de Vries R.P."/>
            <person name="Natvig D.O."/>
            <person name="Powell A.J."/>
            <person name="Tsang A."/>
            <person name="Grigoriev I.V."/>
        </authorList>
    </citation>
    <scope>NUCLEOTIDE SEQUENCE [LARGE SCALE GENOMIC DNA]</scope>
    <source>
        <strain evidence="2 3">CBS 494.80</strain>
    </source>
</reference>
<dbReference type="EMBL" id="JAZHXI010000005">
    <property type="protein sequence ID" value="KAL2071878.1"/>
    <property type="molecule type" value="Genomic_DNA"/>
</dbReference>
<evidence type="ECO:0000256" key="1">
    <source>
        <dbReference type="SAM" id="MobiDB-lite"/>
    </source>
</evidence>
<name>A0ABR4CQ61_9HELO</name>
<dbReference type="Proteomes" id="UP001595075">
    <property type="component" value="Unassembled WGS sequence"/>
</dbReference>
<feature type="region of interest" description="Disordered" evidence="1">
    <location>
        <begin position="1"/>
        <end position="76"/>
    </location>
</feature>
<feature type="compositionally biased region" description="Basic residues" evidence="1">
    <location>
        <begin position="23"/>
        <end position="39"/>
    </location>
</feature>
<proteinExistence type="predicted"/>
<organism evidence="2 3">
    <name type="scientific">Oculimacula yallundae</name>
    <dbReference type="NCBI Taxonomy" id="86028"/>
    <lineage>
        <taxon>Eukaryota</taxon>
        <taxon>Fungi</taxon>
        <taxon>Dikarya</taxon>
        <taxon>Ascomycota</taxon>
        <taxon>Pezizomycotina</taxon>
        <taxon>Leotiomycetes</taxon>
        <taxon>Helotiales</taxon>
        <taxon>Ploettnerulaceae</taxon>
        <taxon>Oculimacula</taxon>
    </lineage>
</organism>
<comment type="caution">
    <text evidence="2">The sequence shown here is derived from an EMBL/GenBank/DDBJ whole genome shotgun (WGS) entry which is preliminary data.</text>
</comment>
<protein>
    <submittedName>
        <fullName evidence="2">Uncharacterized protein</fullName>
    </submittedName>
</protein>
<sequence length="424" mass="46120">MGRPKEKGVTQSAGSSLRDHTHLRPHNASTQRKRQRRAAQKTCDSSRSGAHRERESPSVSRLDSPDSGPNIIQIDDSQHVIGETWLPDNWAAEDYDLTSLFDSEFTPQLCANLPESDFSHLSNASASILHNPEAVQWPDNAQVIDSTSIDSDLGHIDMNTQSSSESSPDIYEDCLHRLLSLQSGLCKTAIHAPSSSFSTSLRSDDHPAADQASFAANARPTDLDMILRNTQTLIDILQLTPPSSPRAPHFPHDLDRASQLHLNSTDGVLTPSTSASCHPLDSVVTLLSLSCYSTILVAYDVLVASLMAPSTSQSDNLIMQPILPSPALTLGTFSITARSSLFVSTVLHVVKQLMEQLQSAFRRRFPVPETASSMDGHIGSSTQPIDGRDVLGANSIFSYAYSVLREISVKENKLMELLAVQGQS</sequence>
<evidence type="ECO:0000313" key="3">
    <source>
        <dbReference type="Proteomes" id="UP001595075"/>
    </source>
</evidence>